<evidence type="ECO:0000256" key="1">
    <source>
        <dbReference type="ARBA" id="ARBA00003540"/>
    </source>
</evidence>
<evidence type="ECO:0000256" key="4">
    <source>
        <dbReference type="ARBA" id="ARBA00011471"/>
    </source>
</evidence>
<proteinExistence type="inferred from homology"/>
<keyword evidence="10 13" id="KW-1133">Transmembrane helix</keyword>
<evidence type="ECO:0000313" key="15">
    <source>
        <dbReference type="Proteomes" id="UP000190837"/>
    </source>
</evidence>
<feature type="transmembrane region" description="Helical" evidence="13">
    <location>
        <begin position="12"/>
        <end position="31"/>
    </location>
</feature>
<dbReference type="GO" id="GO:0022857">
    <property type="term" value="F:transmembrane transporter activity"/>
    <property type="evidence" value="ECO:0007669"/>
    <property type="project" value="InterPro"/>
</dbReference>
<evidence type="ECO:0000256" key="2">
    <source>
        <dbReference type="ARBA" id="ARBA00004249"/>
    </source>
</evidence>
<reference evidence="15" key="1">
    <citation type="submission" date="2016-04" db="EMBL/GenBank/DDBJ databases">
        <authorList>
            <person name="Tagini F."/>
        </authorList>
    </citation>
    <scope>NUCLEOTIDE SEQUENCE [LARGE SCALE GENOMIC DNA]</scope>
    <source>
        <strain evidence="15">CHUV0807</strain>
    </source>
</reference>
<dbReference type="RefSeq" id="WP_079538714.1">
    <property type="nucleotide sequence ID" value="NZ_CALFOW010000166.1"/>
</dbReference>
<dbReference type="Gene3D" id="3.30.420.270">
    <property type="match status" value="1"/>
</dbReference>
<keyword evidence="6" id="KW-1003">Cell membrane</keyword>
<comment type="subunit">
    <text evidence="4">The accessory proteins ExbB and ExbD seem to form a complex with TonB.</text>
</comment>
<gene>
    <name evidence="14" type="ORF">CHUV0807_0081</name>
</gene>
<evidence type="ECO:0000256" key="3">
    <source>
        <dbReference type="ARBA" id="ARBA00005811"/>
    </source>
</evidence>
<dbReference type="GO" id="GO:0005886">
    <property type="term" value="C:plasma membrane"/>
    <property type="evidence" value="ECO:0007669"/>
    <property type="project" value="UniProtKB-SubCell"/>
</dbReference>
<keyword evidence="7" id="KW-0997">Cell inner membrane</keyword>
<evidence type="ECO:0000256" key="7">
    <source>
        <dbReference type="ARBA" id="ARBA00022519"/>
    </source>
</evidence>
<dbReference type="PANTHER" id="PTHR30558">
    <property type="entry name" value="EXBD MEMBRANE COMPONENT OF PMF-DRIVEN MACROMOLECULE IMPORT SYSTEM"/>
    <property type="match status" value="1"/>
</dbReference>
<dbReference type="AlphaFoldDB" id="A0A1C3H215"/>
<name>A0A1C3H215_9GAMM</name>
<sequence length="131" mass="14922">MKKFDQINVIPFIDIMLVLLAIVLMTATFIAQGKIDVNLPTSKAPATLHSEDTLKLITIDKNGAFYLKDGEIVDEKISVNELEKIVENWPENQRVTLKIDAKTPFQHFIEVQEMLKDKKFRVAVLAVPEEK</sequence>
<dbReference type="PANTHER" id="PTHR30558:SF12">
    <property type="entry name" value="BIOPOLYMER TRANSPORT PROTEIN EXBD"/>
    <property type="match status" value="1"/>
</dbReference>
<evidence type="ECO:0000256" key="5">
    <source>
        <dbReference type="ARBA" id="ARBA00022448"/>
    </source>
</evidence>
<organism evidence="14 15">
    <name type="scientific">Cardiobacterium hominis</name>
    <dbReference type="NCBI Taxonomy" id="2718"/>
    <lineage>
        <taxon>Bacteria</taxon>
        <taxon>Pseudomonadati</taxon>
        <taxon>Pseudomonadota</taxon>
        <taxon>Gammaproteobacteria</taxon>
        <taxon>Cardiobacteriales</taxon>
        <taxon>Cardiobacteriaceae</taxon>
        <taxon>Cardiobacterium</taxon>
    </lineage>
</organism>
<dbReference type="Pfam" id="PF02472">
    <property type="entry name" value="ExbD"/>
    <property type="match status" value="1"/>
</dbReference>
<evidence type="ECO:0000313" key="14">
    <source>
        <dbReference type="EMBL" id="SAM56970.1"/>
    </source>
</evidence>
<comment type="subcellular location">
    <subcellularLocation>
        <location evidence="2">Cell inner membrane</location>
        <topology evidence="2">Single-pass type II membrane protein</topology>
    </subcellularLocation>
    <subcellularLocation>
        <location evidence="12">Cell membrane</location>
        <topology evidence="12">Single-pass type II membrane protein</topology>
    </subcellularLocation>
</comment>
<dbReference type="GO" id="GO:0015031">
    <property type="term" value="P:protein transport"/>
    <property type="evidence" value="ECO:0007669"/>
    <property type="project" value="UniProtKB-KW"/>
</dbReference>
<protein>
    <submittedName>
        <fullName evidence="14">Biopolymer transport protein ExbD/TolR</fullName>
    </submittedName>
</protein>
<keyword evidence="8 12" id="KW-0812">Transmembrane</keyword>
<evidence type="ECO:0000256" key="6">
    <source>
        <dbReference type="ARBA" id="ARBA00022475"/>
    </source>
</evidence>
<dbReference type="EMBL" id="FKLO01000009">
    <property type="protein sequence ID" value="SAM56970.1"/>
    <property type="molecule type" value="Genomic_DNA"/>
</dbReference>
<keyword evidence="9 12" id="KW-0653">Protein transport</keyword>
<keyword evidence="5 12" id="KW-0813">Transport</keyword>
<evidence type="ECO:0000256" key="9">
    <source>
        <dbReference type="ARBA" id="ARBA00022927"/>
    </source>
</evidence>
<keyword evidence="11 13" id="KW-0472">Membrane</keyword>
<evidence type="ECO:0000256" key="12">
    <source>
        <dbReference type="RuleBase" id="RU003879"/>
    </source>
</evidence>
<accession>A0A1C3H215</accession>
<comment type="similarity">
    <text evidence="3 12">Belongs to the ExbD/TolR family.</text>
</comment>
<evidence type="ECO:0000256" key="8">
    <source>
        <dbReference type="ARBA" id="ARBA00022692"/>
    </source>
</evidence>
<dbReference type="Proteomes" id="UP000190837">
    <property type="component" value="Unassembled WGS sequence"/>
</dbReference>
<evidence type="ECO:0000256" key="13">
    <source>
        <dbReference type="SAM" id="Phobius"/>
    </source>
</evidence>
<dbReference type="InterPro" id="IPR003400">
    <property type="entry name" value="ExbD"/>
</dbReference>
<evidence type="ECO:0000256" key="10">
    <source>
        <dbReference type="ARBA" id="ARBA00022989"/>
    </source>
</evidence>
<comment type="function">
    <text evidence="1">Involved in the TonB-dependent energy-dependent transport of various receptor-bound substrates.</text>
</comment>
<evidence type="ECO:0000256" key="11">
    <source>
        <dbReference type="ARBA" id="ARBA00023136"/>
    </source>
</evidence>